<gene>
    <name evidence="6" type="ORF">TCEL_01630</name>
</gene>
<accession>R7RQT7</accession>
<dbReference type="OrthoDB" id="9788539at2"/>
<dbReference type="Gene3D" id="3.20.20.140">
    <property type="entry name" value="Metal-dependent hydrolases"/>
    <property type="match status" value="1"/>
</dbReference>
<protein>
    <recommendedName>
        <fullName evidence="2">protein-tyrosine-phosphatase</fullName>
        <ecNumber evidence="2">3.1.3.48</ecNumber>
    </recommendedName>
</protein>
<keyword evidence="4" id="KW-0904">Protein phosphatase</keyword>
<dbReference type="EC" id="3.1.3.48" evidence="2"/>
<dbReference type="RefSeq" id="WP_018661122.1">
    <property type="nucleotide sequence ID" value="NZ_HF952018.1"/>
</dbReference>
<comment type="catalytic activity">
    <reaction evidence="5">
        <text>O-phospho-L-tyrosyl-[protein] + H2O = L-tyrosyl-[protein] + phosphate</text>
        <dbReference type="Rhea" id="RHEA:10684"/>
        <dbReference type="Rhea" id="RHEA-COMP:10136"/>
        <dbReference type="Rhea" id="RHEA-COMP:20101"/>
        <dbReference type="ChEBI" id="CHEBI:15377"/>
        <dbReference type="ChEBI" id="CHEBI:43474"/>
        <dbReference type="ChEBI" id="CHEBI:46858"/>
        <dbReference type="ChEBI" id="CHEBI:61978"/>
        <dbReference type="EC" id="3.1.3.48"/>
    </reaction>
</comment>
<evidence type="ECO:0000313" key="6">
    <source>
        <dbReference type="EMBL" id="CDF57716.1"/>
    </source>
</evidence>
<organism evidence="6 7">
    <name type="scientific">Thermobrachium celere DSM 8682</name>
    <dbReference type="NCBI Taxonomy" id="941824"/>
    <lineage>
        <taxon>Bacteria</taxon>
        <taxon>Bacillati</taxon>
        <taxon>Bacillota</taxon>
        <taxon>Clostridia</taxon>
        <taxon>Eubacteriales</taxon>
        <taxon>Clostridiaceae</taxon>
        <taxon>Thermobrachium</taxon>
    </lineage>
</organism>
<dbReference type="HOGENOM" id="CLU_085966_1_0_9"/>
<dbReference type="PANTHER" id="PTHR39181">
    <property type="entry name" value="TYROSINE-PROTEIN PHOSPHATASE YWQE"/>
    <property type="match status" value="1"/>
</dbReference>
<dbReference type="InterPro" id="IPR016667">
    <property type="entry name" value="Caps_polysacc_synth_CpsB/CapC"/>
</dbReference>
<evidence type="ECO:0000313" key="7">
    <source>
        <dbReference type="Proteomes" id="UP000014923"/>
    </source>
</evidence>
<dbReference type="GO" id="GO:0004725">
    <property type="term" value="F:protein tyrosine phosphatase activity"/>
    <property type="evidence" value="ECO:0007669"/>
    <property type="project" value="UniProtKB-EC"/>
</dbReference>
<reference evidence="6" key="1">
    <citation type="submission" date="2013-03" db="EMBL/GenBank/DDBJ databases">
        <title>Draft genome sequence of the hydrogen-ethanol-producing anaerobic alkalithermophilic Caloramator celere.</title>
        <authorList>
            <person name="Ciranna A."/>
            <person name="Larjo A."/>
            <person name="Kivisto A."/>
            <person name="Santala V."/>
            <person name="Roos C."/>
            <person name="Karp M."/>
        </authorList>
    </citation>
    <scope>NUCLEOTIDE SEQUENCE [LARGE SCALE GENOMIC DNA]</scope>
    <source>
        <strain evidence="6">DSM 8682</strain>
    </source>
</reference>
<dbReference type="EMBL" id="CAVN010000090">
    <property type="protein sequence ID" value="CDF57716.1"/>
    <property type="molecule type" value="Genomic_DNA"/>
</dbReference>
<comment type="similarity">
    <text evidence="1">Belongs to the metallo-dependent hydrolases superfamily. CpsB/CapC family.</text>
</comment>
<evidence type="ECO:0000256" key="4">
    <source>
        <dbReference type="ARBA" id="ARBA00022912"/>
    </source>
</evidence>
<evidence type="ECO:0000256" key="3">
    <source>
        <dbReference type="ARBA" id="ARBA00022801"/>
    </source>
</evidence>
<dbReference type="Proteomes" id="UP000014923">
    <property type="component" value="Unassembled WGS sequence"/>
</dbReference>
<dbReference type="eggNOG" id="COG4464">
    <property type="taxonomic scope" value="Bacteria"/>
</dbReference>
<proteinExistence type="inferred from homology"/>
<keyword evidence="3 6" id="KW-0378">Hydrolase</keyword>
<dbReference type="PANTHER" id="PTHR39181:SF1">
    <property type="entry name" value="TYROSINE-PROTEIN PHOSPHATASE YWQE"/>
    <property type="match status" value="1"/>
</dbReference>
<dbReference type="AlphaFoldDB" id="R7RQT7"/>
<comment type="caution">
    <text evidence="6">The sequence shown here is derived from an EMBL/GenBank/DDBJ whole genome shotgun (WGS) entry which is preliminary data.</text>
</comment>
<keyword evidence="7" id="KW-1185">Reference proteome</keyword>
<evidence type="ECO:0000256" key="2">
    <source>
        <dbReference type="ARBA" id="ARBA00013064"/>
    </source>
</evidence>
<sequence>MIDIHSHILPGIDDGSKDLETTLKMIEIYKSQGVDTVISTPHFYPSYFENTKEVVNKTLYEINEKLKAMNIDFTIYPGSEVFATQDTLKYVKEGYIQTLNNSRYILMEFDYKHFPEYGLDLIYELHLLGYRVVVAHPERYYYVIKDITFLNELIEEGCLIQINTSSITGLFGREVKKTALKIIENGSFNFIATDAHTTNGRGPYFEEAFKLINKFKKDYRQTLANNIELLIKNVNICNKLNKMEKNKSFIDILKGIRR</sequence>
<evidence type="ECO:0000256" key="1">
    <source>
        <dbReference type="ARBA" id="ARBA00005750"/>
    </source>
</evidence>
<dbReference type="Pfam" id="PF19567">
    <property type="entry name" value="CpsB_CapC"/>
    <property type="match status" value="1"/>
</dbReference>
<evidence type="ECO:0000256" key="5">
    <source>
        <dbReference type="ARBA" id="ARBA00051722"/>
    </source>
</evidence>
<dbReference type="SUPFAM" id="SSF89550">
    <property type="entry name" value="PHP domain-like"/>
    <property type="match status" value="1"/>
</dbReference>
<dbReference type="InterPro" id="IPR016195">
    <property type="entry name" value="Pol/histidinol_Pase-like"/>
</dbReference>
<dbReference type="GO" id="GO:0030145">
    <property type="term" value="F:manganese ion binding"/>
    <property type="evidence" value="ECO:0007669"/>
    <property type="project" value="InterPro"/>
</dbReference>
<name>R7RQT7_9CLOT</name>
<dbReference type="PIRSF" id="PIRSF016557">
    <property type="entry name" value="Caps_synth_CpsB"/>
    <property type="match status" value="1"/>
</dbReference>